<dbReference type="EMBL" id="FOLE01000005">
    <property type="protein sequence ID" value="SFC41299.1"/>
    <property type="molecule type" value="Genomic_DNA"/>
</dbReference>
<gene>
    <name evidence="1" type="ORF">SAMN05421780_105138</name>
</gene>
<name>A0A1I1IYA9_9BACT</name>
<organism evidence="1 2">
    <name type="scientific">Flexibacter flexilis DSM 6793</name>
    <dbReference type="NCBI Taxonomy" id="927664"/>
    <lineage>
        <taxon>Bacteria</taxon>
        <taxon>Pseudomonadati</taxon>
        <taxon>Bacteroidota</taxon>
        <taxon>Cytophagia</taxon>
        <taxon>Cytophagales</taxon>
        <taxon>Flexibacteraceae</taxon>
        <taxon>Flexibacter</taxon>
    </lineage>
</organism>
<evidence type="ECO:0000313" key="1">
    <source>
        <dbReference type="EMBL" id="SFC41299.1"/>
    </source>
</evidence>
<dbReference type="Proteomes" id="UP000199514">
    <property type="component" value="Unassembled WGS sequence"/>
</dbReference>
<reference evidence="1 2" key="1">
    <citation type="submission" date="2016-10" db="EMBL/GenBank/DDBJ databases">
        <authorList>
            <person name="de Groot N.N."/>
        </authorList>
    </citation>
    <scope>NUCLEOTIDE SEQUENCE [LARGE SCALE GENOMIC DNA]</scope>
    <source>
        <strain evidence="1 2">DSM 6793</strain>
    </source>
</reference>
<evidence type="ECO:0000313" key="2">
    <source>
        <dbReference type="Proteomes" id="UP000199514"/>
    </source>
</evidence>
<proteinExistence type="predicted"/>
<keyword evidence="2" id="KW-1185">Reference proteome</keyword>
<dbReference type="AlphaFoldDB" id="A0A1I1IYA9"/>
<sequence>MPKASSGDGSAEIGAVILTPELIGKSHNEIIEYIDHNVVLGKGDSLDLKAIDEACLTQLLQYNSETHLLQLSDDEIKASYYKRDELYTPENYSSLNLKDAYVDNAKRLVSIPNVLSQQEFAIVEELFIAIEDSKKLTNRSDAYKAVKSSIQKASSSIDNLKLDYSVHQGYVSRLTIAVAANSLEYWYQYHQNTQNPPSLPIWVGMDAMGALVGAGVSIGNDWIDGHPINWGHAGMGALGGAIGGSVPSTRWFKAVFV</sequence>
<accession>A0A1I1IYA9</accession>
<protein>
    <submittedName>
        <fullName evidence="1">Uncharacterized protein</fullName>
    </submittedName>
</protein>
<dbReference type="RefSeq" id="WP_091511726.1">
    <property type="nucleotide sequence ID" value="NZ_FOLE01000005.1"/>
</dbReference>